<evidence type="ECO:0000256" key="7">
    <source>
        <dbReference type="ARBA" id="ARBA00023136"/>
    </source>
</evidence>
<dbReference type="EMBL" id="JBJQOH010000007">
    <property type="protein sequence ID" value="KAL3680865.1"/>
    <property type="molecule type" value="Genomic_DNA"/>
</dbReference>
<evidence type="ECO:0000256" key="4">
    <source>
        <dbReference type="ARBA" id="ARBA00022692"/>
    </source>
</evidence>
<evidence type="ECO:0000256" key="2">
    <source>
        <dbReference type="ARBA" id="ARBA00007742"/>
    </source>
</evidence>
<accession>A0ABD3GNR4</accession>
<reference evidence="14 15" key="1">
    <citation type="submission" date="2024-09" db="EMBL/GenBank/DDBJ databases">
        <title>Chromosome-scale assembly of Riccia sorocarpa.</title>
        <authorList>
            <person name="Paukszto L."/>
        </authorList>
    </citation>
    <scope>NUCLEOTIDE SEQUENCE [LARGE SCALE GENOMIC DNA]</scope>
    <source>
        <strain evidence="14">LP-2024</strain>
        <tissue evidence="14">Aerial parts of the thallus</tissue>
    </source>
</reference>
<proteinExistence type="inferred from homology"/>
<evidence type="ECO:0000256" key="1">
    <source>
        <dbReference type="ARBA" id="ARBA00004141"/>
    </source>
</evidence>
<protein>
    <recommendedName>
        <fullName evidence="3">3-oxo-5alpha-steroid 4-dehydrogenase (NADP(+))</fullName>
        <ecNumber evidence="3">1.3.1.22</ecNumber>
    </recommendedName>
</protein>
<feature type="compositionally biased region" description="Pro residues" evidence="11">
    <location>
        <begin position="1"/>
        <end position="10"/>
    </location>
</feature>
<comment type="pathway">
    <text evidence="10">Steroid biosynthesis.</text>
</comment>
<feature type="transmembrane region" description="Helical" evidence="12">
    <location>
        <begin position="321"/>
        <end position="342"/>
    </location>
</feature>
<evidence type="ECO:0000256" key="10">
    <source>
        <dbReference type="ARBA" id="ARBA00060577"/>
    </source>
</evidence>
<dbReference type="InterPro" id="IPR039357">
    <property type="entry name" value="SRD5A/TECR"/>
</dbReference>
<comment type="catalytic activity">
    <reaction evidence="9">
        <text>a 3-oxo-5alpha-steroid + NADP(+) = a 3-oxo-Delta(4)-steroid + NADPH + H(+)</text>
        <dbReference type="Rhea" id="RHEA:54384"/>
        <dbReference type="ChEBI" id="CHEBI:13601"/>
        <dbReference type="ChEBI" id="CHEBI:15378"/>
        <dbReference type="ChEBI" id="CHEBI:47909"/>
        <dbReference type="ChEBI" id="CHEBI:57783"/>
        <dbReference type="ChEBI" id="CHEBI:58349"/>
        <dbReference type="EC" id="1.3.1.22"/>
    </reaction>
</comment>
<evidence type="ECO:0000313" key="15">
    <source>
        <dbReference type="Proteomes" id="UP001633002"/>
    </source>
</evidence>
<comment type="pathway">
    <text evidence="8">Plant hormone biosynthesis; brassinosteroid biosynthesis.</text>
</comment>
<gene>
    <name evidence="14" type="ORF">R1sor_023821</name>
</gene>
<dbReference type="AlphaFoldDB" id="A0ABD3GNR4"/>
<feature type="domain" description="3-oxo-5-alpha-steroid 4-dehydrogenase C-terminal" evidence="13">
    <location>
        <begin position="224"/>
        <end position="374"/>
    </location>
</feature>
<evidence type="ECO:0000259" key="13">
    <source>
        <dbReference type="Pfam" id="PF02544"/>
    </source>
</evidence>
<evidence type="ECO:0000256" key="6">
    <source>
        <dbReference type="ARBA" id="ARBA00023002"/>
    </source>
</evidence>
<dbReference type="Gene3D" id="1.20.120.1630">
    <property type="match status" value="1"/>
</dbReference>
<dbReference type="Pfam" id="PF02544">
    <property type="entry name" value="Steroid_dh"/>
    <property type="match status" value="1"/>
</dbReference>
<name>A0ABD3GNR4_9MARC</name>
<feature type="transmembrane region" description="Helical" evidence="12">
    <location>
        <begin position="126"/>
        <end position="145"/>
    </location>
</feature>
<evidence type="ECO:0000256" key="12">
    <source>
        <dbReference type="SAM" id="Phobius"/>
    </source>
</evidence>
<dbReference type="PANTHER" id="PTHR10556:SF43">
    <property type="entry name" value="STEROID 5-ALPHA-REDUCTASE DET2"/>
    <property type="match status" value="1"/>
</dbReference>
<dbReference type="EC" id="1.3.1.22" evidence="3"/>
<feature type="transmembrane region" description="Helical" evidence="12">
    <location>
        <begin position="226"/>
        <end position="245"/>
    </location>
</feature>
<keyword evidence="6" id="KW-0560">Oxidoreductase</keyword>
<evidence type="ECO:0000256" key="5">
    <source>
        <dbReference type="ARBA" id="ARBA00022989"/>
    </source>
</evidence>
<feature type="region of interest" description="Disordered" evidence="11">
    <location>
        <begin position="1"/>
        <end position="29"/>
    </location>
</feature>
<dbReference type="InterPro" id="IPR001104">
    <property type="entry name" value="3-oxo-5_a-steroid_4-DH_C"/>
</dbReference>
<keyword evidence="15" id="KW-1185">Reference proteome</keyword>
<feature type="transmembrane region" description="Helical" evidence="12">
    <location>
        <begin position="265"/>
        <end position="289"/>
    </location>
</feature>
<keyword evidence="4 12" id="KW-0812">Transmembrane</keyword>
<evidence type="ECO:0000313" key="14">
    <source>
        <dbReference type="EMBL" id="KAL3680865.1"/>
    </source>
</evidence>
<dbReference type="FunFam" id="1.20.120.1630:FF:000002">
    <property type="entry name" value="Steroid 5 alpha-reductase 1"/>
    <property type="match status" value="1"/>
</dbReference>
<dbReference type="PANTHER" id="PTHR10556">
    <property type="entry name" value="3-OXO-5-ALPHA-STEROID 4-DEHYDROGENASE"/>
    <property type="match status" value="1"/>
</dbReference>
<evidence type="ECO:0000256" key="8">
    <source>
        <dbReference type="ARBA" id="ARBA00037910"/>
    </source>
</evidence>
<sequence length="374" mass="43918">MAQPTAPPRPVEVGEGSNRRKKKKKIVSRESFEASKARTANNYYIRHALFKWFTENVEHREIFRKYNTPGTSMGVRRFVEHVALHTVFVHDSSRLRLRKRRDIFELHTVPLDLITMPTFEIHDEAWYPWILKGYFALGILTYWVVSRITAPYGRHWARGWGPTGSVRECWIVMESPSLWATVLFYSMGEQKLGRVPLILLRLYQVHYFNRVLIHPLRMKGIRGKTMPLIVPLAAFGFNILNSYVQGRWLSNYGEYPDSWLTSPKFIIGVTIFSLGFIGNFWSDSVLYGLRTDEDDRSYRIPHGGLFRFVSNANYFAEMVEWLGWTIMTWSPAGLAFFVYTLANLVPRAKSNHSWFLKKFPDYPRERRILIPYLY</sequence>
<dbReference type="PROSITE" id="PS50244">
    <property type="entry name" value="S5A_REDUCTASE"/>
    <property type="match status" value="1"/>
</dbReference>
<keyword evidence="5 12" id="KW-1133">Transmembrane helix</keyword>
<evidence type="ECO:0000256" key="9">
    <source>
        <dbReference type="ARBA" id="ARBA00048164"/>
    </source>
</evidence>
<evidence type="ECO:0000256" key="3">
    <source>
        <dbReference type="ARBA" id="ARBA00012049"/>
    </source>
</evidence>
<dbReference type="GO" id="GO:0047751">
    <property type="term" value="F:3-oxo-5-alpha-steroid 4-dehydrogenase (NADP+) activity"/>
    <property type="evidence" value="ECO:0007669"/>
    <property type="project" value="UniProtKB-EC"/>
</dbReference>
<organism evidence="14 15">
    <name type="scientific">Riccia sorocarpa</name>
    <dbReference type="NCBI Taxonomy" id="122646"/>
    <lineage>
        <taxon>Eukaryota</taxon>
        <taxon>Viridiplantae</taxon>
        <taxon>Streptophyta</taxon>
        <taxon>Embryophyta</taxon>
        <taxon>Marchantiophyta</taxon>
        <taxon>Marchantiopsida</taxon>
        <taxon>Marchantiidae</taxon>
        <taxon>Marchantiales</taxon>
        <taxon>Ricciaceae</taxon>
        <taxon>Riccia</taxon>
    </lineage>
</organism>
<comment type="caution">
    <text evidence="14">The sequence shown here is derived from an EMBL/GenBank/DDBJ whole genome shotgun (WGS) entry which is preliminary data.</text>
</comment>
<comment type="subcellular location">
    <subcellularLocation>
        <location evidence="1">Membrane</location>
        <topology evidence="1">Multi-pass membrane protein</topology>
    </subcellularLocation>
</comment>
<comment type="similarity">
    <text evidence="2">Belongs to the steroid 5-alpha reductase family.</text>
</comment>
<evidence type="ECO:0000256" key="11">
    <source>
        <dbReference type="SAM" id="MobiDB-lite"/>
    </source>
</evidence>
<dbReference type="Proteomes" id="UP001633002">
    <property type="component" value="Unassembled WGS sequence"/>
</dbReference>
<keyword evidence="7 12" id="KW-0472">Membrane</keyword>
<dbReference type="GO" id="GO:0016020">
    <property type="term" value="C:membrane"/>
    <property type="evidence" value="ECO:0007669"/>
    <property type="project" value="UniProtKB-SubCell"/>
</dbReference>